<dbReference type="InterPro" id="IPR036887">
    <property type="entry name" value="HTH_APSES_sf"/>
</dbReference>
<dbReference type="GO" id="GO:0000981">
    <property type="term" value="F:DNA-binding transcription factor activity, RNA polymerase II-specific"/>
    <property type="evidence" value="ECO:0007669"/>
    <property type="project" value="UniProtKB-ARBA"/>
</dbReference>
<organism evidence="3 4">
    <name type="scientific">Wickerhamomyces mucosus</name>
    <dbReference type="NCBI Taxonomy" id="1378264"/>
    <lineage>
        <taxon>Eukaryota</taxon>
        <taxon>Fungi</taxon>
        <taxon>Dikarya</taxon>
        <taxon>Ascomycota</taxon>
        <taxon>Saccharomycotina</taxon>
        <taxon>Saccharomycetes</taxon>
        <taxon>Phaffomycetales</taxon>
        <taxon>Wickerhamomycetaceae</taxon>
        <taxon>Wickerhamomyces</taxon>
    </lineage>
</organism>
<evidence type="ECO:0000259" key="2">
    <source>
        <dbReference type="PROSITE" id="PS51299"/>
    </source>
</evidence>
<dbReference type="GO" id="GO:0030907">
    <property type="term" value="C:MBF transcription complex"/>
    <property type="evidence" value="ECO:0007669"/>
    <property type="project" value="TreeGrafter"/>
</dbReference>
<evidence type="ECO:0000256" key="1">
    <source>
        <dbReference type="SAM" id="MobiDB-lite"/>
    </source>
</evidence>
<dbReference type="EMBL" id="JAEUBF010001385">
    <property type="protein sequence ID" value="KAH3667544.1"/>
    <property type="molecule type" value="Genomic_DNA"/>
</dbReference>
<dbReference type="InterPro" id="IPR003163">
    <property type="entry name" value="Tscrpt_reg_HTH_APSES-type"/>
</dbReference>
<evidence type="ECO:0000313" key="4">
    <source>
        <dbReference type="Proteomes" id="UP000769528"/>
    </source>
</evidence>
<name>A0A9P8PA80_9ASCO</name>
<evidence type="ECO:0000313" key="3">
    <source>
        <dbReference type="EMBL" id="KAH3667544.1"/>
    </source>
</evidence>
<feature type="region of interest" description="Disordered" evidence="1">
    <location>
        <begin position="390"/>
        <end position="413"/>
    </location>
</feature>
<feature type="domain" description="HTH APSES-type" evidence="2">
    <location>
        <begin position="40"/>
        <end position="166"/>
    </location>
</feature>
<dbReference type="AlphaFoldDB" id="A0A9P8PA80"/>
<dbReference type="PANTHER" id="PTHR43828:SF5">
    <property type="entry name" value="TRANSCRIPTIONAL REPRESSOR XBP1"/>
    <property type="match status" value="1"/>
</dbReference>
<reference evidence="3" key="2">
    <citation type="submission" date="2021-01" db="EMBL/GenBank/DDBJ databases">
        <authorList>
            <person name="Schikora-Tamarit M.A."/>
        </authorList>
    </citation>
    <scope>NUCLEOTIDE SEQUENCE</scope>
    <source>
        <strain evidence="3">CBS6341</strain>
    </source>
</reference>
<protein>
    <recommendedName>
        <fullName evidence="2">HTH APSES-type domain-containing protein</fullName>
    </recommendedName>
</protein>
<proteinExistence type="predicted"/>
<dbReference type="GO" id="GO:0033309">
    <property type="term" value="C:SBF transcription complex"/>
    <property type="evidence" value="ECO:0007669"/>
    <property type="project" value="TreeGrafter"/>
</dbReference>
<dbReference type="Proteomes" id="UP000769528">
    <property type="component" value="Unassembled WGS sequence"/>
</dbReference>
<comment type="caution">
    <text evidence="3">The sequence shown here is derived from an EMBL/GenBank/DDBJ whole genome shotgun (WGS) entry which is preliminary data.</text>
</comment>
<gene>
    <name evidence="3" type="ORF">WICMUC_005331</name>
</gene>
<dbReference type="OrthoDB" id="5562739at2759"/>
<keyword evidence="4" id="KW-1185">Reference proteome</keyword>
<reference evidence="3" key="1">
    <citation type="journal article" date="2021" name="Open Biol.">
        <title>Shared evolutionary footprints suggest mitochondrial oxidative damage underlies multiple complex I losses in fungi.</title>
        <authorList>
            <person name="Schikora-Tamarit M.A."/>
            <person name="Marcet-Houben M."/>
            <person name="Nosek J."/>
            <person name="Gabaldon T."/>
        </authorList>
    </citation>
    <scope>NUCLEOTIDE SEQUENCE</scope>
    <source>
        <strain evidence="3">CBS6341</strain>
    </source>
</reference>
<dbReference type="SUPFAM" id="SSF54616">
    <property type="entry name" value="DNA-binding domain of Mlu1-box binding protein MBP1"/>
    <property type="match status" value="1"/>
</dbReference>
<accession>A0A9P8PA80</accession>
<dbReference type="PANTHER" id="PTHR43828">
    <property type="entry name" value="ASPARAGINASE"/>
    <property type="match status" value="1"/>
</dbReference>
<dbReference type="PROSITE" id="PS51299">
    <property type="entry name" value="HTH_APSES"/>
    <property type="match status" value="1"/>
</dbReference>
<dbReference type="GO" id="GO:0003677">
    <property type="term" value="F:DNA binding"/>
    <property type="evidence" value="ECO:0007669"/>
    <property type="project" value="InterPro"/>
</dbReference>
<dbReference type="Gene3D" id="3.10.260.10">
    <property type="entry name" value="Transcription regulator HTH, APSES-type DNA-binding domain"/>
    <property type="match status" value="1"/>
</dbReference>
<dbReference type="InterPro" id="IPR051642">
    <property type="entry name" value="SWI6-like"/>
</dbReference>
<sequence>MSNFTEFNYKINYPIHSIPNDIDINSKNYKNNSFKIVPKKYSTNIDSRSFLTVYEYQIDSNWIIWDFHNGLVFFTGLYKICNEGDKFDYLKIIDKYVVNNNNNNSINDSNFKEIEIKRIRGGFLKIQGTWIPFNLAYELSKKFAYNFRYQLIPIFGENFINDCILPTDRINFKQFDDITQSNHGNNQLTINNQIQNRTTSIKKRRFSINESITTNSTSTKILRKIRKKPRSKSDSFNVDSINSKELNELKELLNASKQLHILNNDYIRFGTSNKLLTNCNKIIKENQNNHDNINDDIFNYGGFVWKFNDDYNVKVLGKDDNSYKNNDKSIGIKSSLSTPITTVRKLDNEINPGNYNYNNYHYYKPIVKKQNMVKDVNEFSQSHPRLYLLSPLTPSTPSSTSSSSSSSLSLSPSTIPKSYNGIETILNAAQHLNYDNDRYKSRYGLDQYSLENPPVGNNHDNNNTVNGRQFTNGKILLADILENKENQLV</sequence>